<reference evidence="2" key="1">
    <citation type="journal article" date="2008" name="Estuar. Coast. Shelf Sci.">
        <title>Microbial diversity in polluted harbor sediments II: Sulfate-reducing bacterial community assessment using terminal restriction fragment length polymorphism and clone library of dsrAB gene.</title>
        <authorList>
            <person name="Zhang W."/>
            <person name="Song L.-S."/>
            <person name="Ki J.-S."/>
            <person name="Lau C.-K."/>
            <person name="Li X.-D."/>
            <person name="Qian P.-Y."/>
        </authorList>
    </citation>
    <scope>NUCLEOTIDE SEQUENCE</scope>
</reference>
<feature type="non-terminal residue" evidence="2">
    <location>
        <position position="245"/>
    </location>
</feature>
<dbReference type="SUPFAM" id="SSF55124">
    <property type="entry name" value="Nitrite/Sulfite reductase N-terminal domain-like"/>
    <property type="match status" value="1"/>
</dbReference>
<feature type="compositionally biased region" description="Basic and acidic residues" evidence="1">
    <location>
        <begin position="101"/>
        <end position="125"/>
    </location>
</feature>
<protein>
    <submittedName>
        <fullName evidence="2">Dissimilatory sulfite reductase bata subunit</fullName>
    </submittedName>
</protein>
<accession>Q4F6T5</accession>
<name>Q4F6T5_9BACT</name>
<sequence length="245" mass="27482">MSGIPQRETDIGPPHYETMLPPVIKANYGKWKYHERIKPGVMVHVGESGDKVLTGPRRFPPLVGQPFHPAAIKPGRQVLRRLSPLHQPQQHRVHVHRRGEHRTPDQGSDRGQRPRGRNEQLDLQHRPHPGVGPLPHSRHRRLGTRQGCHGRSHRILQGREAAGEAPHRRRLLSQHVRRRALLGHRPPGCPPGGAEDLASEPAQPLRNPDDGVTPAPRRRSGRRWSRESSPWKSTTTAACTAVTAT</sequence>
<feature type="compositionally biased region" description="Basic residues" evidence="1">
    <location>
        <begin position="89"/>
        <end position="100"/>
    </location>
</feature>
<dbReference type="InterPro" id="IPR036136">
    <property type="entry name" value="Nit/Sulf_reduc_fer-like_dom_sf"/>
</dbReference>
<proteinExistence type="predicted"/>
<feature type="region of interest" description="Disordered" evidence="1">
    <location>
        <begin position="182"/>
        <end position="245"/>
    </location>
</feature>
<feature type="region of interest" description="Disordered" evidence="1">
    <location>
        <begin position="85"/>
        <end position="169"/>
    </location>
</feature>
<dbReference type="AlphaFoldDB" id="Q4F6T5"/>
<dbReference type="EMBL" id="DQ112202">
    <property type="protein sequence ID" value="AAZ15791.1"/>
    <property type="molecule type" value="Genomic_DNA"/>
</dbReference>
<gene>
    <name evidence="2" type="primary">dsrB</name>
</gene>
<feature type="compositionally biased region" description="Low complexity" evidence="1">
    <location>
        <begin position="234"/>
        <end position="245"/>
    </location>
</feature>
<evidence type="ECO:0000313" key="2">
    <source>
        <dbReference type="EMBL" id="AAZ15791.1"/>
    </source>
</evidence>
<dbReference type="GO" id="GO:0016491">
    <property type="term" value="F:oxidoreductase activity"/>
    <property type="evidence" value="ECO:0007669"/>
    <property type="project" value="InterPro"/>
</dbReference>
<feature type="compositionally biased region" description="Basic residues" evidence="1">
    <location>
        <begin position="136"/>
        <end position="156"/>
    </location>
</feature>
<evidence type="ECO:0000256" key="1">
    <source>
        <dbReference type="SAM" id="MobiDB-lite"/>
    </source>
</evidence>
<organism evidence="2">
    <name type="scientific">uncultured sulfate-reducing bacterium</name>
    <dbReference type="NCBI Taxonomy" id="153939"/>
    <lineage>
        <taxon>Bacteria</taxon>
        <taxon>environmental samples</taxon>
    </lineage>
</organism>
<dbReference type="Gene3D" id="3.30.70.3340">
    <property type="match status" value="1"/>
</dbReference>